<feature type="region of interest" description="Disordered" evidence="1">
    <location>
        <begin position="119"/>
        <end position="139"/>
    </location>
</feature>
<evidence type="ECO:0000256" key="1">
    <source>
        <dbReference type="SAM" id="MobiDB-lite"/>
    </source>
</evidence>
<proteinExistence type="predicted"/>
<organism evidence="2 3">
    <name type="scientific">Cryptolaemus montrouzieri</name>
    <dbReference type="NCBI Taxonomy" id="559131"/>
    <lineage>
        <taxon>Eukaryota</taxon>
        <taxon>Metazoa</taxon>
        <taxon>Ecdysozoa</taxon>
        <taxon>Arthropoda</taxon>
        <taxon>Hexapoda</taxon>
        <taxon>Insecta</taxon>
        <taxon>Pterygota</taxon>
        <taxon>Neoptera</taxon>
        <taxon>Endopterygota</taxon>
        <taxon>Coleoptera</taxon>
        <taxon>Polyphaga</taxon>
        <taxon>Cucujiformia</taxon>
        <taxon>Coccinelloidea</taxon>
        <taxon>Coccinellidae</taxon>
        <taxon>Scymninae</taxon>
        <taxon>Scymnini</taxon>
        <taxon>Cryptolaemus</taxon>
    </lineage>
</organism>
<reference evidence="2 3" key="1">
    <citation type="journal article" date="2021" name="BMC Biol.">
        <title>Horizontally acquired antibacterial genes associated with adaptive radiation of ladybird beetles.</title>
        <authorList>
            <person name="Li H.S."/>
            <person name="Tang X.F."/>
            <person name="Huang Y.H."/>
            <person name="Xu Z.Y."/>
            <person name="Chen M.L."/>
            <person name="Du X.Y."/>
            <person name="Qiu B.Y."/>
            <person name="Chen P.T."/>
            <person name="Zhang W."/>
            <person name="Slipinski A."/>
            <person name="Escalona H.E."/>
            <person name="Waterhouse R.M."/>
            <person name="Zwick A."/>
            <person name="Pang H."/>
        </authorList>
    </citation>
    <scope>NUCLEOTIDE SEQUENCE [LARGE SCALE GENOMIC DNA]</scope>
    <source>
        <strain evidence="2">SYSU2018</strain>
    </source>
</reference>
<dbReference type="Proteomes" id="UP001516400">
    <property type="component" value="Unassembled WGS sequence"/>
</dbReference>
<dbReference type="AlphaFoldDB" id="A0ABD2MM84"/>
<protein>
    <submittedName>
        <fullName evidence="2">Uncharacterized protein</fullName>
    </submittedName>
</protein>
<dbReference type="EMBL" id="JABFTP020000001">
    <property type="protein sequence ID" value="KAL3267452.1"/>
    <property type="molecule type" value="Genomic_DNA"/>
</dbReference>
<comment type="caution">
    <text evidence="2">The sequence shown here is derived from an EMBL/GenBank/DDBJ whole genome shotgun (WGS) entry which is preliminary data.</text>
</comment>
<evidence type="ECO:0000313" key="2">
    <source>
        <dbReference type="EMBL" id="KAL3267452.1"/>
    </source>
</evidence>
<gene>
    <name evidence="2" type="ORF">HHI36_011576</name>
</gene>
<evidence type="ECO:0000313" key="3">
    <source>
        <dbReference type="Proteomes" id="UP001516400"/>
    </source>
</evidence>
<feature type="compositionally biased region" description="Basic and acidic residues" evidence="1">
    <location>
        <begin position="121"/>
        <end position="139"/>
    </location>
</feature>
<accession>A0ABD2MM84</accession>
<name>A0ABD2MM84_9CUCU</name>
<keyword evidence="3" id="KW-1185">Reference proteome</keyword>
<sequence length="139" mass="16407">MVYGGGKSFSKGKKRSIFEIHKYEDTDRTQKIRGGKNRTVRNQRRIWNRENIGENLARIWRTTCTELRGEYGICFEQSVCKISPPKPSTEKTVNEYVQLNQVSAKQWEQYLTELYNNDYISKTESENDSERQADQLEEE</sequence>